<dbReference type="SUPFAM" id="SSF49401">
    <property type="entry name" value="Bacterial adhesins"/>
    <property type="match status" value="1"/>
</dbReference>
<dbReference type="InterPro" id="IPR008394">
    <property type="entry name" value="AfaD"/>
</dbReference>
<organism evidence="3">
    <name type="scientific">Escherichia coli</name>
    <dbReference type="NCBI Taxonomy" id="562"/>
    <lineage>
        <taxon>Bacteria</taxon>
        <taxon>Pseudomonadati</taxon>
        <taxon>Pseudomonadota</taxon>
        <taxon>Gammaproteobacteria</taxon>
        <taxon>Enterobacterales</taxon>
        <taxon>Enterobacteriaceae</taxon>
        <taxon>Escherichia</taxon>
    </lineage>
</organism>
<dbReference type="Gene3D" id="2.60.40.1570">
    <property type="entry name" value="Dr adhesin"/>
    <property type="match status" value="1"/>
</dbReference>
<dbReference type="Pfam" id="PF05775">
    <property type="entry name" value="AfaD"/>
    <property type="match status" value="1"/>
</dbReference>
<evidence type="ECO:0000256" key="1">
    <source>
        <dbReference type="ARBA" id="ARBA00022729"/>
    </source>
</evidence>
<sequence>MKKNGKTHVLHGCLAVVMMMAGVSQAAELSLDVRKAMGSELRDGERIATGRIICREAHTGFHVWMNGREDEGRPGHWLIQGKHDSRNELRVRVEGEGWSAITGGEHRLVKAGAEEQAVFDVVSDGRQRAGADEYVLSVSGGCVDSRSPE</sequence>
<proteinExistence type="predicted"/>
<feature type="chain" id="PRO_5027839948" evidence="2">
    <location>
        <begin position="27"/>
        <end position="149"/>
    </location>
</feature>
<dbReference type="RefSeq" id="WP_185768307.1">
    <property type="nucleotide sequence ID" value="NZ_JACJHN010000034.1"/>
</dbReference>
<evidence type="ECO:0000256" key="2">
    <source>
        <dbReference type="SAM" id="SignalP"/>
    </source>
</evidence>
<dbReference type="EMBL" id="DABHBG010000048">
    <property type="protein sequence ID" value="HAJ1192923.1"/>
    <property type="molecule type" value="Genomic_DNA"/>
</dbReference>
<dbReference type="AlphaFoldDB" id="A0A7A6ZZR3"/>
<gene>
    <name evidence="3" type="ORF">HL629_24920</name>
</gene>
<feature type="signal peptide" evidence="2">
    <location>
        <begin position="1"/>
        <end position="26"/>
    </location>
</feature>
<dbReference type="InterPro" id="IPR008966">
    <property type="entry name" value="Adhesion_dom_sf"/>
</dbReference>
<protein>
    <submittedName>
        <fullName evidence="3">Adhesin</fullName>
    </submittedName>
</protein>
<name>A0A7A6ZZR3_ECOLX</name>
<reference evidence="3" key="1">
    <citation type="journal article" date="2018" name="Genome Biol.">
        <title>SKESA: strategic k-mer extension for scrupulous assemblies.</title>
        <authorList>
            <person name="Souvorov A."/>
            <person name="Agarwala R."/>
            <person name="Lipman D.J."/>
        </authorList>
    </citation>
    <scope>NUCLEOTIDE SEQUENCE</scope>
    <source>
        <strain evidence="3">EC00677</strain>
    </source>
</reference>
<accession>A0A7A6ZZR3</accession>
<dbReference type="InterPro" id="IPR037028">
    <property type="entry name" value="Dr_adhesin_sf"/>
</dbReference>
<keyword evidence="1 2" id="KW-0732">Signal</keyword>
<evidence type="ECO:0000313" key="3">
    <source>
        <dbReference type="EMBL" id="HAJ1192923.1"/>
    </source>
</evidence>
<reference evidence="3" key="2">
    <citation type="submission" date="2019-09" db="EMBL/GenBank/DDBJ databases">
        <authorList>
            <consortium name="NCBI Pathogen Detection Project"/>
        </authorList>
    </citation>
    <scope>NUCLEOTIDE SEQUENCE</scope>
    <source>
        <strain evidence="3">EC00677</strain>
    </source>
</reference>
<comment type="caution">
    <text evidence="3">The sequence shown here is derived from an EMBL/GenBank/DDBJ whole genome shotgun (WGS) entry which is preliminary data.</text>
</comment>
<dbReference type="CDD" id="cd18776">
    <property type="entry name" value="AfaD-like"/>
    <property type="match status" value="1"/>
</dbReference>